<gene>
    <name evidence="2" type="ORF">ACFPZN_18590</name>
</gene>
<dbReference type="InterPro" id="IPR017517">
    <property type="entry name" value="Maleyloyr_isom"/>
</dbReference>
<sequence length="211" mass="22954">MRRDEILAWVRAERLGLADFLDTLDEHEWRADSLCQGWTVHDVAAHMTLSTRTTLLVAVKGAIRARGDFNRMEADLARERAARYGPAALVEQLRETAGSARRTPGAAPLDPLVDVLVHGQDIARPLGRVREMPAEPAIPALEHVLRRRFYGARKRLRGTRLTATDVRWSAGEGPDEIRGPIADLLMLATGRTAGLAALTGAGVARVAASAT</sequence>
<keyword evidence="3" id="KW-1185">Reference proteome</keyword>
<dbReference type="Pfam" id="PF11716">
    <property type="entry name" value="MDMPI_N"/>
    <property type="match status" value="1"/>
</dbReference>
<evidence type="ECO:0000313" key="3">
    <source>
        <dbReference type="Proteomes" id="UP001596074"/>
    </source>
</evidence>
<proteinExistence type="predicted"/>
<dbReference type="Proteomes" id="UP001596074">
    <property type="component" value="Unassembled WGS sequence"/>
</dbReference>
<evidence type="ECO:0000313" key="2">
    <source>
        <dbReference type="EMBL" id="MFC5747639.1"/>
    </source>
</evidence>
<name>A0ABW1A0C8_9ACTN</name>
<comment type="caution">
    <text evidence="2">The sequence shown here is derived from an EMBL/GenBank/DDBJ whole genome shotgun (WGS) entry which is preliminary data.</text>
</comment>
<dbReference type="NCBIfam" id="TIGR03083">
    <property type="entry name" value="maleylpyruvate isomerase family mycothiol-dependent enzyme"/>
    <property type="match status" value="1"/>
</dbReference>
<feature type="domain" description="Mycothiol-dependent maleylpyruvate isomerase metal-binding" evidence="1">
    <location>
        <begin position="11"/>
        <end position="120"/>
    </location>
</feature>
<protein>
    <submittedName>
        <fullName evidence="2">Maleylpyruvate isomerase family mycothiol-dependent enzyme</fullName>
    </submittedName>
</protein>
<dbReference type="InterPro" id="IPR024344">
    <property type="entry name" value="MDMPI_metal-binding"/>
</dbReference>
<evidence type="ECO:0000259" key="1">
    <source>
        <dbReference type="Pfam" id="PF11716"/>
    </source>
</evidence>
<reference evidence="3" key="1">
    <citation type="journal article" date="2019" name="Int. J. Syst. Evol. Microbiol.">
        <title>The Global Catalogue of Microorganisms (GCM) 10K type strain sequencing project: providing services to taxonomists for standard genome sequencing and annotation.</title>
        <authorList>
            <consortium name="The Broad Institute Genomics Platform"/>
            <consortium name="The Broad Institute Genome Sequencing Center for Infectious Disease"/>
            <person name="Wu L."/>
            <person name="Ma J."/>
        </authorList>
    </citation>
    <scope>NUCLEOTIDE SEQUENCE [LARGE SCALE GENOMIC DNA]</scope>
    <source>
        <strain evidence="3">KCTC 42087</strain>
    </source>
</reference>
<dbReference type="Gene3D" id="1.20.120.450">
    <property type="entry name" value="dinb family like domain"/>
    <property type="match status" value="1"/>
</dbReference>
<dbReference type="InterPro" id="IPR034660">
    <property type="entry name" value="DinB/YfiT-like"/>
</dbReference>
<dbReference type="EMBL" id="JBHSON010000023">
    <property type="protein sequence ID" value="MFC5747639.1"/>
    <property type="molecule type" value="Genomic_DNA"/>
</dbReference>
<organism evidence="2 3">
    <name type="scientific">Actinomadura rugatobispora</name>
    <dbReference type="NCBI Taxonomy" id="1994"/>
    <lineage>
        <taxon>Bacteria</taxon>
        <taxon>Bacillati</taxon>
        <taxon>Actinomycetota</taxon>
        <taxon>Actinomycetes</taxon>
        <taxon>Streptosporangiales</taxon>
        <taxon>Thermomonosporaceae</taxon>
        <taxon>Actinomadura</taxon>
    </lineage>
</organism>
<dbReference type="SUPFAM" id="SSF109854">
    <property type="entry name" value="DinB/YfiT-like putative metalloenzymes"/>
    <property type="match status" value="1"/>
</dbReference>
<accession>A0ABW1A0C8</accession>
<dbReference type="RefSeq" id="WP_378283254.1">
    <property type="nucleotide sequence ID" value="NZ_JBHSON010000023.1"/>
</dbReference>
<dbReference type="GO" id="GO:0016853">
    <property type="term" value="F:isomerase activity"/>
    <property type="evidence" value="ECO:0007669"/>
    <property type="project" value="UniProtKB-KW"/>
</dbReference>
<keyword evidence="2" id="KW-0413">Isomerase</keyword>